<dbReference type="EMBL" id="JQEC01000040">
    <property type="protein sequence ID" value="KGJ91699.1"/>
    <property type="molecule type" value="Genomic_DNA"/>
</dbReference>
<evidence type="ECO:0000256" key="1">
    <source>
        <dbReference type="ARBA" id="ARBA00004196"/>
    </source>
</evidence>
<dbReference type="PANTHER" id="PTHR32347">
    <property type="entry name" value="EFFLUX SYSTEM COMPONENT YKNX-RELATED"/>
    <property type="match status" value="1"/>
</dbReference>
<gene>
    <name evidence="4" type="ORF">GAB14E_3181</name>
</gene>
<keyword evidence="2" id="KW-0175">Coiled coil</keyword>
<comment type="subcellular location">
    <subcellularLocation>
        <location evidence="1">Cell envelope</location>
    </subcellularLocation>
</comment>
<evidence type="ECO:0000313" key="5">
    <source>
        <dbReference type="Proteomes" id="UP000029868"/>
    </source>
</evidence>
<dbReference type="InterPro" id="IPR050465">
    <property type="entry name" value="UPF0194_transport"/>
</dbReference>
<organism evidence="4 5">
    <name type="scientific">Colwellia psychrerythraea</name>
    <name type="common">Vibrio psychroerythus</name>
    <dbReference type="NCBI Taxonomy" id="28229"/>
    <lineage>
        <taxon>Bacteria</taxon>
        <taxon>Pseudomonadati</taxon>
        <taxon>Pseudomonadota</taxon>
        <taxon>Gammaproteobacteria</taxon>
        <taxon>Alteromonadales</taxon>
        <taxon>Colwelliaceae</taxon>
        <taxon>Colwellia</taxon>
    </lineage>
</organism>
<dbReference type="GO" id="GO:0030313">
    <property type="term" value="C:cell envelope"/>
    <property type="evidence" value="ECO:0007669"/>
    <property type="project" value="UniProtKB-SubCell"/>
</dbReference>
<feature type="signal peptide" evidence="3">
    <location>
        <begin position="1"/>
        <end position="35"/>
    </location>
</feature>
<evidence type="ECO:0008006" key="6">
    <source>
        <dbReference type="Google" id="ProtNLM"/>
    </source>
</evidence>
<dbReference type="Gene3D" id="2.40.50.100">
    <property type="match status" value="1"/>
</dbReference>
<evidence type="ECO:0000256" key="3">
    <source>
        <dbReference type="SAM" id="SignalP"/>
    </source>
</evidence>
<dbReference type="Gene3D" id="1.10.287.470">
    <property type="entry name" value="Helix hairpin bin"/>
    <property type="match status" value="1"/>
</dbReference>
<name>A0A099KLR5_COLPS</name>
<accession>A0A099KLR5</accession>
<dbReference type="AlphaFoldDB" id="A0A099KLR5"/>
<reference evidence="4 5" key="1">
    <citation type="submission" date="2014-08" db="EMBL/GenBank/DDBJ databases">
        <title>Genomic and Phenotypic Diversity of Colwellia psychrerythraea strains from Disparate Marine Basins.</title>
        <authorList>
            <person name="Techtmann S.M."/>
            <person name="Stelling S.C."/>
            <person name="Utturkar S.M."/>
            <person name="Alshibli N."/>
            <person name="Harris A."/>
            <person name="Brown S.D."/>
            <person name="Hazen T.C."/>
        </authorList>
    </citation>
    <scope>NUCLEOTIDE SEQUENCE [LARGE SCALE GENOMIC DNA]</scope>
    <source>
        <strain evidence="4 5">GAB14E</strain>
    </source>
</reference>
<proteinExistence type="predicted"/>
<evidence type="ECO:0000313" key="4">
    <source>
        <dbReference type="EMBL" id="KGJ91699.1"/>
    </source>
</evidence>
<keyword evidence="3" id="KW-0732">Signal</keyword>
<comment type="caution">
    <text evidence="4">The sequence shown here is derived from an EMBL/GenBank/DDBJ whole genome shotgun (WGS) entry which is preliminary data.</text>
</comment>
<evidence type="ECO:0000256" key="2">
    <source>
        <dbReference type="ARBA" id="ARBA00023054"/>
    </source>
</evidence>
<dbReference type="RefSeq" id="WP_033082911.1">
    <property type="nucleotide sequence ID" value="NZ_JQEC01000040.1"/>
</dbReference>
<dbReference type="Gene3D" id="2.40.30.170">
    <property type="match status" value="1"/>
</dbReference>
<dbReference type="PATRIC" id="fig|28229.3.peg.2901"/>
<dbReference type="PANTHER" id="PTHR32347:SF23">
    <property type="entry name" value="BLL5650 PROTEIN"/>
    <property type="match status" value="1"/>
</dbReference>
<feature type="chain" id="PRO_5001948815" description="RND transporter" evidence="3">
    <location>
        <begin position="36"/>
        <end position="415"/>
    </location>
</feature>
<sequence length="415" mass="45028">MDIKKTSPVKKRSWLKPAVLIVSALVFSAWQFTQASSDVSVARNELRLAAVQQSDLPFTISGFGKLISKHKRLLTAPTKATVEEILVLPGTQVTPVTIIMKLSNPDLLLQVNNAQMELARHHASLRELIINQKSDYLAHQAILVQIKSNLAAAELKVEAQASLAKKGIVSSIDFKRSKLAATQLAEQLTIEQQRLAHLKNAHQEKIAVQGQFAKQLDANLALKQSLQAGLVIHADIEGVLQSMPVTLGQSVTAGEQLALIASNKTMIAQLKIPQQDAQDIAIGHQAEINTRTALVRGVVNRIDPVITNGSVLIDIDITDALPVNARPELKVEGKIEIGVLNNALYVKHPVGVKANSTAQVFTLLADQQTATLRTMKFGRVIGNNIELLSGASEDEQFIVSDTSSWSPNHTLTITD</sequence>
<dbReference type="Proteomes" id="UP000029868">
    <property type="component" value="Unassembled WGS sequence"/>
</dbReference>
<protein>
    <recommendedName>
        <fullName evidence="6">RND transporter</fullName>
    </recommendedName>
</protein>